<dbReference type="NCBIfam" id="TIGR01470">
    <property type="entry name" value="cysG_Nterm"/>
    <property type="match status" value="1"/>
</dbReference>
<dbReference type="InterPro" id="IPR036291">
    <property type="entry name" value="NAD(P)-bd_dom_sf"/>
</dbReference>
<proteinExistence type="predicted"/>
<evidence type="ECO:0000256" key="1">
    <source>
        <dbReference type="ARBA" id="ARBA00005010"/>
    </source>
</evidence>
<dbReference type="Gene3D" id="3.30.160.110">
    <property type="entry name" value="Siroheme synthase, domain 2"/>
    <property type="match status" value="1"/>
</dbReference>
<dbReference type="InterPro" id="IPR028161">
    <property type="entry name" value="Met8-like"/>
</dbReference>
<feature type="domain" description="Siroheme synthase central" evidence="8">
    <location>
        <begin position="132"/>
        <end position="158"/>
    </location>
</feature>
<evidence type="ECO:0000256" key="4">
    <source>
        <dbReference type="ARBA" id="ARBA00023027"/>
    </source>
</evidence>
<evidence type="ECO:0000259" key="7">
    <source>
        <dbReference type="Pfam" id="PF14823"/>
    </source>
</evidence>
<reference evidence="9" key="1">
    <citation type="submission" date="2020-12" db="EMBL/GenBank/DDBJ databases">
        <title>Metabolic potential, ecology and presence of endohyphal bacteria is reflected in genomic diversity of Mucoromycotina.</title>
        <authorList>
            <person name="Muszewska A."/>
            <person name="Okrasinska A."/>
            <person name="Steczkiewicz K."/>
            <person name="Drgas O."/>
            <person name="Orlowska M."/>
            <person name="Perlinska-Lenart U."/>
            <person name="Aleksandrzak-Piekarczyk T."/>
            <person name="Szatraj K."/>
            <person name="Zielenkiewicz U."/>
            <person name="Pilsyk S."/>
            <person name="Malc E."/>
            <person name="Mieczkowski P."/>
            <person name="Kruszewska J.S."/>
            <person name="Biernat P."/>
            <person name="Pawlowska J."/>
        </authorList>
    </citation>
    <scope>NUCLEOTIDE SEQUENCE</scope>
    <source>
        <strain evidence="9">WA0000067209</strain>
    </source>
</reference>
<comment type="pathway">
    <text evidence="1">Porphyrin-containing compound metabolism; siroheme biosynthesis; sirohydrochlorin from precorrin-2: step 1/1.</text>
</comment>
<dbReference type="InterPro" id="IPR028281">
    <property type="entry name" value="Sirohaem_synthase_central"/>
</dbReference>
<dbReference type="SUPFAM" id="SSF51735">
    <property type="entry name" value="NAD(P)-binding Rossmann-fold domains"/>
    <property type="match status" value="1"/>
</dbReference>
<protein>
    <recommendedName>
        <fullName evidence="2">precorrin-2 dehydrogenase</fullName>
        <ecNumber evidence="2">1.3.1.76</ecNumber>
    </recommendedName>
</protein>
<dbReference type="UniPathway" id="UPA00262">
    <property type="reaction ID" value="UER00222"/>
</dbReference>
<dbReference type="AlphaFoldDB" id="A0A8H7UGL9"/>
<dbReference type="PANTHER" id="PTHR35330">
    <property type="entry name" value="SIROHEME BIOSYNTHESIS PROTEIN MET8"/>
    <property type="match status" value="1"/>
</dbReference>
<keyword evidence="3" id="KW-0560">Oxidoreductase</keyword>
<keyword evidence="4" id="KW-0520">NAD</keyword>
<evidence type="ECO:0000313" key="10">
    <source>
        <dbReference type="Proteomes" id="UP000654370"/>
    </source>
</evidence>
<dbReference type="Proteomes" id="UP000654370">
    <property type="component" value="Unassembled WGS sequence"/>
</dbReference>
<dbReference type="InterPro" id="IPR028162">
    <property type="entry name" value="Met8_C"/>
</dbReference>
<dbReference type="EMBL" id="JAEPQZ010000002">
    <property type="protein sequence ID" value="KAG2185046.1"/>
    <property type="molecule type" value="Genomic_DNA"/>
</dbReference>
<evidence type="ECO:0000256" key="2">
    <source>
        <dbReference type="ARBA" id="ARBA00012400"/>
    </source>
</evidence>
<comment type="catalytic activity">
    <reaction evidence="6">
        <text>precorrin-2 + NAD(+) = sirohydrochlorin + NADH + 2 H(+)</text>
        <dbReference type="Rhea" id="RHEA:15613"/>
        <dbReference type="ChEBI" id="CHEBI:15378"/>
        <dbReference type="ChEBI" id="CHEBI:57540"/>
        <dbReference type="ChEBI" id="CHEBI:57945"/>
        <dbReference type="ChEBI" id="CHEBI:58351"/>
        <dbReference type="ChEBI" id="CHEBI:58827"/>
        <dbReference type="EC" id="1.3.1.76"/>
    </reaction>
</comment>
<evidence type="ECO:0000256" key="5">
    <source>
        <dbReference type="ARBA" id="ARBA00023244"/>
    </source>
</evidence>
<keyword evidence="5" id="KW-0627">Porphyrin biosynthesis</keyword>
<evidence type="ECO:0000259" key="8">
    <source>
        <dbReference type="Pfam" id="PF14824"/>
    </source>
</evidence>
<dbReference type="GO" id="GO:0019354">
    <property type="term" value="P:siroheme biosynthetic process"/>
    <property type="evidence" value="ECO:0007669"/>
    <property type="project" value="UniProtKB-UniPathway"/>
</dbReference>
<dbReference type="Pfam" id="PF14824">
    <property type="entry name" value="Sirohm_synth_M"/>
    <property type="match status" value="1"/>
</dbReference>
<evidence type="ECO:0000256" key="3">
    <source>
        <dbReference type="ARBA" id="ARBA00023002"/>
    </source>
</evidence>
<dbReference type="InterPro" id="IPR006367">
    <property type="entry name" value="Sirohaem_synthase_N"/>
</dbReference>
<dbReference type="PANTHER" id="PTHR35330:SF1">
    <property type="entry name" value="SIROHEME BIOSYNTHESIS PROTEIN MET8"/>
    <property type="match status" value="1"/>
</dbReference>
<dbReference type="EC" id="1.3.1.76" evidence="2"/>
<dbReference type="GO" id="GO:0004325">
    <property type="term" value="F:ferrochelatase activity"/>
    <property type="evidence" value="ECO:0007669"/>
    <property type="project" value="InterPro"/>
</dbReference>
<feature type="domain" description="Siroheme biosynthesis protein Met8 C-terminal" evidence="7">
    <location>
        <begin position="161"/>
        <end position="235"/>
    </location>
</feature>
<organism evidence="9 10">
    <name type="scientific">Mortierella isabellina</name>
    <name type="common">Filamentous fungus</name>
    <name type="synonym">Umbelopsis isabellina</name>
    <dbReference type="NCBI Taxonomy" id="91625"/>
    <lineage>
        <taxon>Eukaryota</taxon>
        <taxon>Fungi</taxon>
        <taxon>Fungi incertae sedis</taxon>
        <taxon>Mucoromycota</taxon>
        <taxon>Mucoromycotina</taxon>
        <taxon>Umbelopsidomycetes</taxon>
        <taxon>Umbelopsidales</taxon>
        <taxon>Umbelopsidaceae</taxon>
        <taxon>Umbelopsis</taxon>
    </lineage>
</organism>
<dbReference type="Pfam" id="PF13241">
    <property type="entry name" value="NAD_binding_7"/>
    <property type="match status" value="1"/>
</dbReference>
<dbReference type="OrthoDB" id="1721126at2759"/>
<dbReference type="SUPFAM" id="SSF75615">
    <property type="entry name" value="Siroheme synthase middle domains-like"/>
    <property type="match status" value="1"/>
</dbReference>
<gene>
    <name evidence="9" type="ORF">INT43_000959</name>
</gene>
<dbReference type="Gene3D" id="3.40.50.720">
    <property type="entry name" value="NAD(P)-binding Rossmann-like Domain"/>
    <property type="match status" value="1"/>
</dbReference>
<keyword evidence="10" id="KW-1185">Reference proteome</keyword>
<dbReference type="GO" id="GO:0043115">
    <property type="term" value="F:precorrin-2 dehydrogenase activity"/>
    <property type="evidence" value="ECO:0007669"/>
    <property type="project" value="UniProtKB-EC"/>
</dbReference>
<dbReference type="Gene3D" id="1.10.3280.10">
    <property type="entry name" value="Siroheme synthase, domain 3"/>
    <property type="match status" value="1"/>
</dbReference>
<evidence type="ECO:0000256" key="6">
    <source>
        <dbReference type="ARBA" id="ARBA00047561"/>
    </source>
</evidence>
<dbReference type="Pfam" id="PF14823">
    <property type="entry name" value="Sirohm_synth_C"/>
    <property type="match status" value="1"/>
</dbReference>
<name>A0A8H7UGL9_MORIS</name>
<evidence type="ECO:0000313" key="9">
    <source>
        <dbReference type="EMBL" id="KAG2185046.1"/>
    </source>
</evidence>
<comment type="caution">
    <text evidence="9">The sequence shown here is derived from an EMBL/GenBank/DDBJ whole genome shotgun (WGS) entry which is preliminary data.</text>
</comment>
<accession>A0A8H7UGL9</accession>
<sequence>MTSYAPIRPGGSLILAWQTKGRKVLIVGGGQVAAGRIVSVKEADAQVTLICPEKGLCHEVKHRIHVDKVVNWVDRWFQDSDLDQHYDMVLTAIDDHEESLRIGQICRERRIPVNVADVPSMCDFYFMSQHRDGPLQIAVSTNGQGPKLANMIRQKIASSLPQGIGETVRRMGALRAKVRQWDPEISNSGPRMRWVTKLCEDWGWSGMARLNNLSQDEEKDMYTSLQKAYETGEVPPVDTVLPEEKSA</sequence>